<feature type="domain" description="WAP" evidence="3">
    <location>
        <begin position="77"/>
        <end position="127"/>
    </location>
</feature>
<dbReference type="Proteomes" id="UP000286641">
    <property type="component" value="Unplaced"/>
</dbReference>
<dbReference type="GO" id="GO:0030414">
    <property type="term" value="F:peptidase inhibitor activity"/>
    <property type="evidence" value="ECO:0007669"/>
    <property type="project" value="InterPro"/>
</dbReference>
<accession>A0A3Q7MP83</accession>
<dbReference type="InterPro" id="IPR036645">
    <property type="entry name" value="Elafin-like_sf"/>
</dbReference>
<name>A0A3Q7MP83_CALUR</name>
<feature type="region of interest" description="Disordered" evidence="1">
    <location>
        <begin position="130"/>
        <end position="191"/>
    </location>
</feature>
<proteinExistence type="predicted"/>
<dbReference type="GO" id="GO:0005576">
    <property type="term" value="C:extracellular region"/>
    <property type="evidence" value="ECO:0007669"/>
    <property type="project" value="InterPro"/>
</dbReference>
<dbReference type="Pfam" id="PF00095">
    <property type="entry name" value="WAP"/>
    <property type="match status" value="2"/>
</dbReference>
<gene>
    <name evidence="5" type="primary">LOC112809745</name>
</gene>
<dbReference type="SUPFAM" id="SSF57256">
    <property type="entry name" value="Elafin-like"/>
    <property type="match status" value="1"/>
</dbReference>
<dbReference type="RefSeq" id="XP_025708895.1">
    <property type="nucleotide sequence ID" value="XM_025853110.1"/>
</dbReference>
<evidence type="ECO:0000259" key="3">
    <source>
        <dbReference type="PROSITE" id="PS51390"/>
    </source>
</evidence>
<dbReference type="PROSITE" id="PS51390">
    <property type="entry name" value="WAP"/>
    <property type="match status" value="2"/>
</dbReference>
<evidence type="ECO:0000256" key="2">
    <source>
        <dbReference type="SAM" id="SignalP"/>
    </source>
</evidence>
<dbReference type="SMART" id="SM00217">
    <property type="entry name" value="WAP"/>
    <property type="match status" value="1"/>
</dbReference>
<reference evidence="5" key="2">
    <citation type="submission" date="2025-08" db="UniProtKB">
        <authorList>
            <consortium name="RefSeq"/>
        </authorList>
    </citation>
    <scope>IDENTIFICATION</scope>
    <source>
        <tissue evidence="5">Blood</tissue>
    </source>
</reference>
<keyword evidence="2" id="KW-0732">Signal</keyword>
<feature type="chain" id="PRO_5018783770" evidence="2">
    <location>
        <begin position="24"/>
        <end position="191"/>
    </location>
</feature>
<dbReference type="InParanoid" id="A0A3Q7MP83"/>
<organism evidence="4 5">
    <name type="scientific">Callorhinus ursinus</name>
    <name type="common">Northern fur seal</name>
    <dbReference type="NCBI Taxonomy" id="34884"/>
    <lineage>
        <taxon>Eukaryota</taxon>
        <taxon>Metazoa</taxon>
        <taxon>Chordata</taxon>
        <taxon>Craniata</taxon>
        <taxon>Vertebrata</taxon>
        <taxon>Euteleostomi</taxon>
        <taxon>Mammalia</taxon>
        <taxon>Eutheria</taxon>
        <taxon>Laurasiatheria</taxon>
        <taxon>Carnivora</taxon>
        <taxon>Caniformia</taxon>
        <taxon>Pinnipedia</taxon>
        <taxon>Otariidae</taxon>
        <taxon>Callorhinus</taxon>
    </lineage>
</organism>
<evidence type="ECO:0000256" key="1">
    <source>
        <dbReference type="SAM" id="MobiDB-lite"/>
    </source>
</evidence>
<dbReference type="AlphaFoldDB" id="A0A3Q7MP83"/>
<evidence type="ECO:0000313" key="4">
    <source>
        <dbReference type="Proteomes" id="UP000286641"/>
    </source>
</evidence>
<dbReference type="InterPro" id="IPR008197">
    <property type="entry name" value="WAP_dom"/>
</dbReference>
<evidence type="ECO:0000313" key="5">
    <source>
        <dbReference type="RefSeq" id="XP_025708895.1"/>
    </source>
</evidence>
<sequence>MRCLASLALALLALEAALALALALPLAPAPVVCPELSSSEEDACMVSCNSDENWPQGTKCCPRSPCSRSCVVPLIAPVQRAGHCPRVQALLIPQPCLESSECSGDNQCADNRKCCLSICALRCLEPEAAHPRAPRPGRLASCPGPPSSIPLKHRSSVLRAPTPEPGRAGARRSRKGGGQYSSGPGPTHTLH</sequence>
<feature type="domain" description="WAP" evidence="3">
    <location>
        <begin position="26"/>
        <end position="74"/>
    </location>
</feature>
<reference key="1">
    <citation type="submission" date="2019-01" db="UniProtKB">
        <authorList>
            <consortium name="RefSeq"/>
        </authorList>
    </citation>
    <scope>IDENTIFICATION</scope>
</reference>
<feature type="signal peptide" evidence="2">
    <location>
        <begin position="1"/>
        <end position="23"/>
    </location>
</feature>
<protein>
    <submittedName>
        <fullName evidence="5">LOW QUALITY PROTEIN: whey acidic protein-like</fullName>
    </submittedName>
</protein>
<keyword evidence="4" id="KW-1185">Reference proteome</keyword>
<dbReference type="Gene3D" id="4.10.75.10">
    <property type="entry name" value="Elafin-like"/>
    <property type="match status" value="2"/>
</dbReference>